<name>A0A110B550_HALHR</name>
<dbReference type="CDD" id="cd01741">
    <property type="entry name" value="GATase1_1"/>
    <property type="match status" value="1"/>
</dbReference>
<keyword evidence="3" id="KW-1185">Reference proteome</keyword>
<evidence type="ECO:0000313" key="2">
    <source>
        <dbReference type="EMBL" id="BAU57747.1"/>
    </source>
</evidence>
<dbReference type="OrthoDB" id="9813383at2"/>
<dbReference type="InterPro" id="IPR029062">
    <property type="entry name" value="Class_I_gatase-like"/>
</dbReference>
<dbReference type="Gene3D" id="3.40.50.880">
    <property type="match status" value="1"/>
</dbReference>
<dbReference type="InterPro" id="IPR017926">
    <property type="entry name" value="GATASE"/>
</dbReference>
<organism evidence="2 3">
    <name type="scientific">Halorhodospira halochloris</name>
    <name type="common">Ectothiorhodospira halochloris</name>
    <dbReference type="NCBI Taxonomy" id="1052"/>
    <lineage>
        <taxon>Bacteria</taxon>
        <taxon>Pseudomonadati</taxon>
        <taxon>Pseudomonadota</taxon>
        <taxon>Gammaproteobacteria</taxon>
        <taxon>Chromatiales</taxon>
        <taxon>Ectothiorhodospiraceae</taxon>
        <taxon>Halorhodospira</taxon>
    </lineage>
</organism>
<dbReference type="SUPFAM" id="SSF52317">
    <property type="entry name" value="Class I glutamine amidotransferase-like"/>
    <property type="match status" value="1"/>
</dbReference>
<dbReference type="NCBIfam" id="NF006562">
    <property type="entry name" value="PRK09065.1"/>
    <property type="match status" value="1"/>
</dbReference>
<gene>
    <name evidence="2" type="primary">guaA_1</name>
    <name evidence="2" type="ORF">HH1059_10490</name>
</gene>
<evidence type="ECO:0000259" key="1">
    <source>
        <dbReference type="Pfam" id="PF00117"/>
    </source>
</evidence>
<protein>
    <submittedName>
        <fullName evidence="2">GMP synthase</fullName>
    </submittedName>
</protein>
<dbReference type="PROSITE" id="PS51273">
    <property type="entry name" value="GATASE_TYPE_1"/>
    <property type="match status" value="1"/>
</dbReference>
<dbReference type="KEGG" id="hhk:HH1059_10490"/>
<sequence length="237" mass="25921">MHDGILIIKTGSTLPALRQQGDFEDWIRAAIAPISAWVVDVEKGQPLPAVEEPSAVIVTGSPAMVSQRLPWSEQTAAWLAEAVAAATPILGICYGHQLLAHALGGRAGPNPNGREIGTVRVELNAAQARRDPLFEELPADFAAHVTHEESALKLPDSAVRLAYNGHEQNHAFRVGSSAWGVQFHPEFNAAITRGYIFHKRHDLYRERLAALDILRSVTETPHATRLLSRFAHMFVSP</sequence>
<reference evidence="2" key="1">
    <citation type="submission" date="2016-02" db="EMBL/GenBank/DDBJ databases">
        <title>Halorhodospira halochloris DSM-1059 complete genome, version 2.</title>
        <authorList>
            <person name="Tsukatani Y."/>
        </authorList>
    </citation>
    <scope>NUCLEOTIDE SEQUENCE</scope>
    <source>
        <strain evidence="2">DSM 1059</strain>
    </source>
</reference>
<dbReference type="Pfam" id="PF00117">
    <property type="entry name" value="GATase"/>
    <property type="match status" value="1"/>
</dbReference>
<dbReference type="AlphaFoldDB" id="A0A110B550"/>
<dbReference type="PANTHER" id="PTHR42695:SF5">
    <property type="entry name" value="GLUTAMINE AMIDOTRANSFERASE YLR126C-RELATED"/>
    <property type="match status" value="1"/>
</dbReference>
<proteinExistence type="predicted"/>
<accession>A0A110B550</accession>
<dbReference type="InterPro" id="IPR044992">
    <property type="entry name" value="ChyE-like"/>
</dbReference>
<dbReference type="GO" id="GO:0005829">
    <property type="term" value="C:cytosol"/>
    <property type="evidence" value="ECO:0007669"/>
    <property type="project" value="TreeGrafter"/>
</dbReference>
<dbReference type="EMBL" id="AP017372">
    <property type="protein sequence ID" value="BAU57747.1"/>
    <property type="molecule type" value="Genomic_DNA"/>
</dbReference>
<feature type="domain" description="Glutamine amidotransferase" evidence="1">
    <location>
        <begin position="50"/>
        <end position="190"/>
    </location>
</feature>
<dbReference type="PANTHER" id="PTHR42695">
    <property type="entry name" value="GLUTAMINE AMIDOTRANSFERASE YLR126C-RELATED"/>
    <property type="match status" value="1"/>
</dbReference>
<dbReference type="RefSeq" id="WP_096409025.1">
    <property type="nucleotide sequence ID" value="NZ_AP017372.2"/>
</dbReference>
<evidence type="ECO:0000313" key="3">
    <source>
        <dbReference type="Proteomes" id="UP000218890"/>
    </source>
</evidence>
<dbReference type="Proteomes" id="UP000218890">
    <property type="component" value="Chromosome"/>
</dbReference>